<dbReference type="SUPFAM" id="SSF81383">
    <property type="entry name" value="F-box domain"/>
    <property type="match status" value="1"/>
</dbReference>
<feature type="compositionally biased region" description="Polar residues" evidence="2">
    <location>
        <begin position="73"/>
        <end position="83"/>
    </location>
</feature>
<dbReference type="SUPFAM" id="SSF52047">
    <property type="entry name" value="RNI-like"/>
    <property type="match status" value="1"/>
</dbReference>
<evidence type="ECO:0000256" key="1">
    <source>
        <dbReference type="ARBA" id="ARBA00022786"/>
    </source>
</evidence>
<dbReference type="Gene3D" id="1.20.1280.50">
    <property type="match status" value="1"/>
</dbReference>
<evidence type="ECO:0000313" key="5">
    <source>
        <dbReference type="Proteomes" id="UP000283509"/>
    </source>
</evidence>
<dbReference type="OrthoDB" id="411076at2759"/>
<dbReference type="PANTHER" id="PTHR13318">
    <property type="entry name" value="PARTNER OF PAIRED, ISOFORM B-RELATED"/>
    <property type="match status" value="1"/>
</dbReference>
<evidence type="ECO:0000256" key="2">
    <source>
        <dbReference type="SAM" id="MobiDB-lite"/>
    </source>
</evidence>
<dbReference type="AlphaFoldDB" id="A0A3R7Q0T6"/>
<dbReference type="SMART" id="SM00367">
    <property type="entry name" value="LRR_CC"/>
    <property type="match status" value="6"/>
</dbReference>
<gene>
    <name evidence="4" type="ORF">C7M84_016380</name>
</gene>
<accession>A0A3R7Q0T6</accession>
<protein>
    <submittedName>
        <fullName evidence="4">F-box/LRR-repeat protein 2</fullName>
    </submittedName>
</protein>
<dbReference type="InterPro" id="IPR001611">
    <property type="entry name" value="Leu-rich_rpt"/>
</dbReference>
<dbReference type="InterPro" id="IPR036047">
    <property type="entry name" value="F-box-like_dom_sf"/>
</dbReference>
<reference evidence="4 5" key="1">
    <citation type="submission" date="2018-04" db="EMBL/GenBank/DDBJ databases">
        <authorList>
            <person name="Zhang X."/>
            <person name="Yuan J."/>
            <person name="Li F."/>
            <person name="Xiang J."/>
        </authorList>
    </citation>
    <scope>NUCLEOTIDE SEQUENCE [LARGE SCALE GENOMIC DNA]</scope>
    <source>
        <tissue evidence="4">Muscle</tissue>
    </source>
</reference>
<dbReference type="Gene3D" id="3.80.10.10">
    <property type="entry name" value="Ribonuclease Inhibitor"/>
    <property type="match status" value="2"/>
</dbReference>
<dbReference type="Proteomes" id="UP000283509">
    <property type="component" value="Unassembled WGS sequence"/>
</dbReference>
<dbReference type="InterPro" id="IPR001810">
    <property type="entry name" value="F-box_dom"/>
</dbReference>
<feature type="compositionally biased region" description="Low complexity" evidence="2">
    <location>
        <begin position="84"/>
        <end position="111"/>
    </location>
</feature>
<feature type="domain" description="F-box" evidence="3">
    <location>
        <begin position="113"/>
        <end position="160"/>
    </location>
</feature>
<dbReference type="PROSITE" id="PS50181">
    <property type="entry name" value="FBOX"/>
    <property type="match status" value="1"/>
</dbReference>
<reference evidence="4 5" key="2">
    <citation type="submission" date="2019-01" db="EMBL/GenBank/DDBJ databases">
        <title>The decoding of complex shrimp genome reveals the adaptation for benthos swimmer, frequently molting mechanism and breeding impact on genome.</title>
        <authorList>
            <person name="Sun Y."/>
            <person name="Gao Y."/>
            <person name="Yu Y."/>
        </authorList>
    </citation>
    <scope>NUCLEOTIDE SEQUENCE [LARGE SCALE GENOMIC DNA]</scope>
    <source>
        <tissue evidence="4">Muscle</tissue>
    </source>
</reference>
<feature type="region of interest" description="Disordered" evidence="2">
    <location>
        <begin position="72"/>
        <end position="112"/>
    </location>
</feature>
<dbReference type="Pfam" id="PF25372">
    <property type="entry name" value="DUF7885"/>
    <property type="match status" value="1"/>
</dbReference>
<proteinExistence type="predicted"/>
<sequence length="518" mass="57037">MADATDGDSGEEEFLDCSGVSPACLFHRPEYSLYPVSAGNVVIEDLEELDINSEPKARDKILSSALADDEAATSGSLSHSQSPQQTDTTSTTCDSVVTEPSSSSPSSPSSPKVCHIDHLPNEILLEIFSYFTVFELFAIITPVCTRWRRLGQDPTLRKRLVFSFERRVAGDRICELLAGSPHLLSLELQSREDGGDLLRQAATSCKKLRDITAKFSDGLNEDVLRALVENCPDVRHFNAEGSRISCSECYFAIAEFHNLRHLNLSHCQFLDNLGLVAIAKQCRQLEYLNIDGITKIYDYSVVCLTQEVGPSLKFLFLDGENLTDASYTSLAACKHLKMLGVSFCEQMTDVGLSGITGLCELTWMKLRKGVHLTSKGLQSFFSSGHLSNLTHLNLGECSSMNDDVLFAVAEKCPHLTNIVLHWCWDITDVGITALVSNCSRLRVLDLVGLIQLTGTSFINVPTALPDLLILDLEQCNTINDTILQRIVEEQPSLTVFDYWGDPVMPPNPVDSESSENVG</sequence>
<keyword evidence="5" id="KW-1185">Reference proteome</keyword>
<dbReference type="GO" id="GO:0019005">
    <property type="term" value="C:SCF ubiquitin ligase complex"/>
    <property type="evidence" value="ECO:0007669"/>
    <property type="project" value="TreeGrafter"/>
</dbReference>
<dbReference type="InterPro" id="IPR006553">
    <property type="entry name" value="Leu-rich_rpt_Cys-con_subtyp"/>
</dbReference>
<evidence type="ECO:0000313" key="4">
    <source>
        <dbReference type="EMBL" id="ROT65643.1"/>
    </source>
</evidence>
<keyword evidence="1" id="KW-0833">Ubl conjugation pathway</keyword>
<dbReference type="STRING" id="6689.A0A3R7Q0T6"/>
<dbReference type="GO" id="GO:0031146">
    <property type="term" value="P:SCF-dependent proteasomal ubiquitin-dependent protein catabolic process"/>
    <property type="evidence" value="ECO:0007669"/>
    <property type="project" value="TreeGrafter"/>
</dbReference>
<comment type="caution">
    <text evidence="4">The sequence shown here is derived from an EMBL/GenBank/DDBJ whole genome shotgun (WGS) entry which is preliminary data.</text>
</comment>
<organism evidence="4 5">
    <name type="scientific">Penaeus vannamei</name>
    <name type="common">Whiteleg shrimp</name>
    <name type="synonym">Litopenaeus vannamei</name>
    <dbReference type="NCBI Taxonomy" id="6689"/>
    <lineage>
        <taxon>Eukaryota</taxon>
        <taxon>Metazoa</taxon>
        <taxon>Ecdysozoa</taxon>
        <taxon>Arthropoda</taxon>
        <taxon>Crustacea</taxon>
        <taxon>Multicrustacea</taxon>
        <taxon>Malacostraca</taxon>
        <taxon>Eumalacostraca</taxon>
        <taxon>Eucarida</taxon>
        <taxon>Decapoda</taxon>
        <taxon>Dendrobranchiata</taxon>
        <taxon>Penaeoidea</taxon>
        <taxon>Penaeidae</taxon>
        <taxon>Penaeus</taxon>
    </lineage>
</organism>
<dbReference type="InterPro" id="IPR032675">
    <property type="entry name" value="LRR_dom_sf"/>
</dbReference>
<dbReference type="InterPro" id="IPR057207">
    <property type="entry name" value="FBXL15_LRR"/>
</dbReference>
<dbReference type="Pfam" id="PF13516">
    <property type="entry name" value="LRR_6"/>
    <property type="match status" value="1"/>
</dbReference>
<dbReference type="EMBL" id="QCYY01003063">
    <property type="protein sequence ID" value="ROT65643.1"/>
    <property type="molecule type" value="Genomic_DNA"/>
</dbReference>
<evidence type="ECO:0000259" key="3">
    <source>
        <dbReference type="PROSITE" id="PS50181"/>
    </source>
</evidence>
<name>A0A3R7Q0T6_PENVA</name>
<dbReference type="Pfam" id="PF12937">
    <property type="entry name" value="F-box-like"/>
    <property type="match status" value="1"/>
</dbReference>